<proteinExistence type="predicted"/>
<name>R7UJP6_CAPTE</name>
<dbReference type="Proteomes" id="UP000014760">
    <property type="component" value="Unassembled WGS sequence"/>
</dbReference>
<evidence type="ECO:0000313" key="2">
    <source>
        <dbReference type="EnsemblMetazoa" id="CapteP122483"/>
    </source>
</evidence>
<evidence type="ECO:0000313" key="1">
    <source>
        <dbReference type="EMBL" id="ELU06338.1"/>
    </source>
</evidence>
<organism evidence="1">
    <name type="scientific">Capitella teleta</name>
    <name type="common">Polychaete worm</name>
    <dbReference type="NCBI Taxonomy" id="283909"/>
    <lineage>
        <taxon>Eukaryota</taxon>
        <taxon>Metazoa</taxon>
        <taxon>Spiralia</taxon>
        <taxon>Lophotrochozoa</taxon>
        <taxon>Annelida</taxon>
        <taxon>Polychaeta</taxon>
        <taxon>Sedentaria</taxon>
        <taxon>Scolecida</taxon>
        <taxon>Capitellidae</taxon>
        <taxon>Capitella</taxon>
    </lineage>
</organism>
<keyword evidence="3" id="KW-1185">Reference proteome</keyword>
<dbReference type="SUPFAM" id="SSF54001">
    <property type="entry name" value="Cysteine proteinases"/>
    <property type="match status" value="1"/>
</dbReference>
<dbReference type="EnsemblMetazoa" id="CapteT122483">
    <property type="protein sequence ID" value="CapteP122483"/>
    <property type="gene ID" value="CapteG122483"/>
</dbReference>
<dbReference type="EMBL" id="AMQN01007484">
    <property type="status" value="NOT_ANNOTATED_CDS"/>
    <property type="molecule type" value="Genomic_DNA"/>
</dbReference>
<sequence length="93" mass="10855">HNIEADLGKHTFSLGMNEYKDLTQHEYAALNGYKMAKSSVGSSFLEPENLQVPKTVDWREKGYVTPVKNQVQSGVFLRFSHNRLWVRRHPPWR</sequence>
<dbReference type="HOGENOM" id="CLU_2405631_0_0_1"/>
<protein>
    <recommendedName>
        <fullName evidence="4">Cathepsin propeptide inhibitor domain-containing protein</fullName>
    </recommendedName>
</protein>
<dbReference type="Gene3D" id="3.90.70.10">
    <property type="entry name" value="Cysteine proteinases"/>
    <property type="match status" value="1"/>
</dbReference>
<reference evidence="3" key="1">
    <citation type="submission" date="2012-12" db="EMBL/GenBank/DDBJ databases">
        <authorList>
            <person name="Hellsten U."/>
            <person name="Grimwood J."/>
            <person name="Chapman J.A."/>
            <person name="Shapiro H."/>
            <person name="Aerts A."/>
            <person name="Otillar R.P."/>
            <person name="Terry A.Y."/>
            <person name="Boore J.L."/>
            <person name="Simakov O."/>
            <person name="Marletaz F."/>
            <person name="Cho S.-J."/>
            <person name="Edsinger-Gonzales E."/>
            <person name="Havlak P."/>
            <person name="Kuo D.-H."/>
            <person name="Larsson T."/>
            <person name="Lv J."/>
            <person name="Arendt D."/>
            <person name="Savage R."/>
            <person name="Osoegawa K."/>
            <person name="de Jong P."/>
            <person name="Lindberg D.R."/>
            <person name="Seaver E.C."/>
            <person name="Weisblat D.A."/>
            <person name="Putnam N.H."/>
            <person name="Grigoriev I.V."/>
            <person name="Rokhsar D.S."/>
        </authorList>
    </citation>
    <scope>NUCLEOTIDE SEQUENCE</scope>
    <source>
        <strain evidence="3">I ESC-2004</strain>
    </source>
</reference>
<gene>
    <name evidence="1" type="ORF">CAPTEDRAFT_122483</name>
</gene>
<dbReference type="AlphaFoldDB" id="R7UJP6"/>
<dbReference type="STRING" id="283909.R7UJP6"/>
<dbReference type="InterPro" id="IPR038765">
    <property type="entry name" value="Papain-like_cys_pep_sf"/>
</dbReference>
<dbReference type="OrthoDB" id="6155065at2759"/>
<dbReference type="EMBL" id="KB300771">
    <property type="protein sequence ID" value="ELU06338.1"/>
    <property type="molecule type" value="Genomic_DNA"/>
</dbReference>
<feature type="non-terminal residue" evidence="1">
    <location>
        <position position="1"/>
    </location>
</feature>
<reference evidence="2" key="3">
    <citation type="submission" date="2015-06" db="UniProtKB">
        <authorList>
            <consortium name="EnsemblMetazoa"/>
        </authorList>
    </citation>
    <scope>IDENTIFICATION</scope>
</reference>
<evidence type="ECO:0000313" key="3">
    <source>
        <dbReference type="Proteomes" id="UP000014760"/>
    </source>
</evidence>
<evidence type="ECO:0008006" key="4">
    <source>
        <dbReference type="Google" id="ProtNLM"/>
    </source>
</evidence>
<accession>R7UJP6</accession>
<dbReference type="Gene3D" id="1.10.287.2250">
    <property type="match status" value="1"/>
</dbReference>
<dbReference type="OMA" id="TRDNMIM"/>
<reference evidence="1 3" key="2">
    <citation type="journal article" date="2013" name="Nature">
        <title>Insights into bilaterian evolution from three spiralian genomes.</title>
        <authorList>
            <person name="Simakov O."/>
            <person name="Marletaz F."/>
            <person name="Cho S.J."/>
            <person name="Edsinger-Gonzales E."/>
            <person name="Havlak P."/>
            <person name="Hellsten U."/>
            <person name="Kuo D.H."/>
            <person name="Larsson T."/>
            <person name="Lv J."/>
            <person name="Arendt D."/>
            <person name="Savage R."/>
            <person name="Osoegawa K."/>
            <person name="de Jong P."/>
            <person name="Grimwood J."/>
            <person name="Chapman J.A."/>
            <person name="Shapiro H."/>
            <person name="Aerts A."/>
            <person name="Otillar R.P."/>
            <person name="Terry A.Y."/>
            <person name="Boore J.L."/>
            <person name="Grigoriev I.V."/>
            <person name="Lindberg D.R."/>
            <person name="Seaver E.C."/>
            <person name="Weisblat D.A."/>
            <person name="Putnam N.H."/>
            <person name="Rokhsar D.S."/>
        </authorList>
    </citation>
    <scope>NUCLEOTIDE SEQUENCE</scope>
    <source>
        <strain evidence="1 3">I ESC-2004</strain>
    </source>
</reference>